<comment type="caution">
    <text evidence="12">The sequence shown here is derived from an EMBL/GenBank/DDBJ whole genome shotgun (WGS) entry which is preliminary data.</text>
</comment>
<dbReference type="Proteomes" id="UP000824202">
    <property type="component" value="Unassembled WGS sequence"/>
</dbReference>
<dbReference type="PANTHER" id="PTHR43253:SF1">
    <property type="entry name" value="TRICORN PROTEASE HOMOLOG 2-RELATED"/>
    <property type="match status" value="1"/>
</dbReference>
<gene>
    <name evidence="12" type="ORF">H9863_09730</name>
</gene>
<dbReference type="GO" id="GO:0008236">
    <property type="term" value="F:serine-type peptidase activity"/>
    <property type="evidence" value="ECO:0007669"/>
    <property type="project" value="UniProtKB-UniRule"/>
</dbReference>
<feature type="signal peptide" evidence="10">
    <location>
        <begin position="1"/>
        <end position="21"/>
    </location>
</feature>
<dbReference type="SUPFAM" id="SSF52096">
    <property type="entry name" value="ClpP/crotonase"/>
    <property type="match status" value="1"/>
</dbReference>
<feature type="compositionally biased region" description="Basic and acidic residues" evidence="9">
    <location>
        <begin position="565"/>
        <end position="597"/>
    </location>
</feature>
<keyword evidence="10" id="KW-0732">Signal</keyword>
<evidence type="ECO:0000256" key="1">
    <source>
        <dbReference type="ARBA" id="ARBA00004496"/>
    </source>
</evidence>
<evidence type="ECO:0000256" key="8">
    <source>
        <dbReference type="PIRSR" id="PIRSR036421-1"/>
    </source>
</evidence>
<feature type="domain" description="PDZ" evidence="11">
    <location>
        <begin position="809"/>
        <end position="866"/>
    </location>
</feature>
<dbReference type="CDD" id="cd07562">
    <property type="entry name" value="Peptidase_S41_TRI"/>
    <property type="match status" value="1"/>
</dbReference>
<feature type="compositionally biased region" description="Basic and acidic residues" evidence="9">
    <location>
        <begin position="617"/>
        <end position="626"/>
    </location>
</feature>
<dbReference type="Gene3D" id="2.120.10.60">
    <property type="entry name" value="Tricorn protease N-terminal domain"/>
    <property type="match status" value="2"/>
</dbReference>
<feature type="active site" description="Charge relay system" evidence="8">
    <location>
        <position position="803"/>
    </location>
</feature>
<keyword evidence="3 7" id="KW-0963">Cytoplasm</keyword>
<dbReference type="Pfam" id="PF26549">
    <property type="entry name" value="Tricorn_N"/>
    <property type="match status" value="1"/>
</dbReference>
<evidence type="ECO:0000256" key="4">
    <source>
        <dbReference type="ARBA" id="ARBA00022670"/>
    </source>
</evidence>
<evidence type="ECO:0000256" key="2">
    <source>
        <dbReference type="ARBA" id="ARBA00008524"/>
    </source>
</evidence>
<dbReference type="EMBL" id="DXFT01000191">
    <property type="protein sequence ID" value="HIX04374.1"/>
    <property type="molecule type" value="Genomic_DNA"/>
</dbReference>
<dbReference type="InterPro" id="IPR005151">
    <property type="entry name" value="Tail-specific_protease"/>
</dbReference>
<evidence type="ECO:0000256" key="10">
    <source>
        <dbReference type="SAM" id="SignalP"/>
    </source>
</evidence>
<sequence>MNLLKLIFLWASLLVASGLSAQETPLWTRYPAISPDGKTIAFCYKGDIFLVPAEGGKATQLTTHPAYDYHPVWSPDSKTIAFTSGRDGGMDLYMLPVTGGTPTRLTTFSGNAIPECFTPDGKHILFRANIQPDQAYGQFPSGGQVYSVDLEGGRPEQVLTFEAYNICFTPDGNKILYHDRKGYEDEWRKHHTSSVCRDIWIHDLQTGEFTNLTNKEVEDRYPVLAADGNTVYFLSERFGSFNVCKMSLSNPQNIKQVTHFTKHPVRFLTRSNDDVLCFFYDGEIYTLTPGKQPKKVAINVVMDNQTRDVQKMSWNSGAREIAVSPNGKEFAVVVRGDIFVANSEFGTTKRITNTAAQEKNVNFSPDGRSLVYASERDGQWNLYISKIKNEEDKSFAYAREIEEEQLTKGMTASFQPAFSPDGKEVAYLANRTEIRVINLKSKKTRVVLPAKYNYSYSDGDQSFEWSPDGRWILAQFFEEGGWQHPDIALVKADGKGEIHNLTNSGYSDSNPRWMMGGKAVIWRTDREGLRSHGSWGAQGDIYGLFLDPEAYDYFRMSKEERMLAGEEKALEQQREAQEKAEAAKKDKKKDGKADDTKNKKKDNKKKGDSETNVPAEGSKEPKKEESNNLPELTINLKNLEDRMVRMTINSSNLGDAVLTNDGSKLYYLAAFEGGYDLWMHDFNENVTRILSKMGRGGSLELSKDGRTLYLLSGGQIFTVNQGNGQLKQLKYRVDFEWKPAEERASLFTHVWQQVKDKFYDKDFKGVDWEYYKKAYERFLPYINNDFDFAELLGEMLGELNASHTGARYNMSMNRGTTANLGAFYDTNYDKDGLRITEILERGPLDLTDGNIKPGMIIRAIDNQPIKAGEDYFPLLEGKSGKRTLLTIYDPESKEEFEEYVKPINGGRLNGLLYQRWVKQREHITDSLSNGQIGYIHIASMDSPSFRKTYSELLGRYRNRKAVVIDTRYNGGGWLHEDLLHLLGGKQFAEFVPRGQFIGIDPFAQWTKPSIVLVSESNYSNAHGFPWAYKELGLGKLVGMPVPGTMTAVWWEQMIDGVTFGIPQVGMKDNQGRILENMQLEPDIKVNNDPANAIQGRDLQLEAAIKDLMENL</sequence>
<protein>
    <recommendedName>
        <fullName evidence="7">Tricorn protease homolog</fullName>
        <ecNumber evidence="7">3.4.21.-</ecNumber>
    </recommendedName>
</protein>
<dbReference type="SUPFAM" id="SSF69304">
    <property type="entry name" value="Tricorn protease N-terminal domain"/>
    <property type="match status" value="2"/>
</dbReference>
<dbReference type="Gene3D" id="3.90.226.10">
    <property type="entry name" value="2-enoyl-CoA Hydratase, Chain A, domain 1"/>
    <property type="match status" value="1"/>
</dbReference>
<dbReference type="Pfam" id="PF14684">
    <property type="entry name" value="Tricorn_C1"/>
    <property type="match status" value="1"/>
</dbReference>
<feature type="region of interest" description="Disordered" evidence="9">
    <location>
        <begin position="565"/>
        <end position="631"/>
    </location>
</feature>
<name>A0A9D2AC83_9BACT</name>
<proteinExistence type="inferred from homology"/>
<evidence type="ECO:0000256" key="5">
    <source>
        <dbReference type="ARBA" id="ARBA00022801"/>
    </source>
</evidence>
<evidence type="ECO:0000313" key="13">
    <source>
        <dbReference type="Proteomes" id="UP000824202"/>
    </source>
</evidence>
<dbReference type="InterPro" id="IPR011042">
    <property type="entry name" value="6-blade_b-propeller_TolB-like"/>
</dbReference>
<evidence type="ECO:0000256" key="6">
    <source>
        <dbReference type="ARBA" id="ARBA00022825"/>
    </source>
</evidence>
<evidence type="ECO:0000313" key="12">
    <source>
        <dbReference type="EMBL" id="HIX04374.1"/>
    </source>
</evidence>
<reference evidence="12" key="2">
    <citation type="submission" date="2021-04" db="EMBL/GenBank/DDBJ databases">
        <authorList>
            <person name="Gilroy R."/>
        </authorList>
    </citation>
    <scope>NUCLEOTIDE SEQUENCE</scope>
    <source>
        <strain evidence="12">23274</strain>
    </source>
</reference>
<dbReference type="SUPFAM" id="SSF50156">
    <property type="entry name" value="PDZ domain-like"/>
    <property type="match status" value="1"/>
</dbReference>
<comment type="function">
    <text evidence="7">Degrades oligopeptides.</text>
</comment>
<evidence type="ECO:0000256" key="3">
    <source>
        <dbReference type="ARBA" id="ARBA00022490"/>
    </source>
</evidence>
<dbReference type="InterPro" id="IPR001478">
    <property type="entry name" value="PDZ"/>
</dbReference>
<dbReference type="Pfam" id="PF03572">
    <property type="entry name" value="Peptidase_S41"/>
    <property type="match status" value="1"/>
</dbReference>
<evidence type="ECO:0000259" key="11">
    <source>
        <dbReference type="PROSITE" id="PS50106"/>
    </source>
</evidence>
<dbReference type="InterPro" id="IPR036034">
    <property type="entry name" value="PDZ_sf"/>
</dbReference>
<dbReference type="AlphaFoldDB" id="A0A9D2AC83"/>
<evidence type="ECO:0000256" key="7">
    <source>
        <dbReference type="PIRNR" id="PIRNR036421"/>
    </source>
</evidence>
<keyword evidence="4 7" id="KW-0645">Protease</keyword>
<dbReference type="Gene3D" id="2.120.10.30">
    <property type="entry name" value="TolB, C-terminal domain"/>
    <property type="match status" value="1"/>
</dbReference>
<feature type="active site" description="Charge relay system" evidence="8">
    <location>
        <position position="1075"/>
    </location>
</feature>
<dbReference type="Gene3D" id="3.30.750.44">
    <property type="match status" value="1"/>
</dbReference>
<dbReference type="PIRSF" id="PIRSF036421">
    <property type="entry name" value="Tricorn_protease"/>
    <property type="match status" value="1"/>
</dbReference>
<dbReference type="Pfam" id="PF26550">
    <property type="entry name" value="Tricorn_2nd"/>
    <property type="match status" value="1"/>
</dbReference>
<dbReference type="InterPro" id="IPR028204">
    <property type="entry name" value="Tricorn_C1"/>
</dbReference>
<reference evidence="12" key="1">
    <citation type="journal article" date="2021" name="PeerJ">
        <title>Extensive microbial diversity within the chicken gut microbiome revealed by metagenomics and culture.</title>
        <authorList>
            <person name="Gilroy R."/>
            <person name="Ravi A."/>
            <person name="Getino M."/>
            <person name="Pursley I."/>
            <person name="Horton D.L."/>
            <person name="Alikhan N.F."/>
            <person name="Baker D."/>
            <person name="Gharbi K."/>
            <person name="Hall N."/>
            <person name="Watson M."/>
            <person name="Adriaenssens E.M."/>
            <person name="Foster-Nyarko E."/>
            <person name="Jarju S."/>
            <person name="Secka A."/>
            <person name="Antonio M."/>
            <person name="Oren A."/>
            <person name="Chaudhuri R.R."/>
            <person name="La Ragione R."/>
            <person name="Hildebrand F."/>
            <person name="Pallen M.J."/>
        </authorList>
    </citation>
    <scope>NUCLEOTIDE SEQUENCE</scope>
    <source>
        <strain evidence="12">23274</strain>
    </source>
</reference>
<dbReference type="Gene3D" id="2.30.42.10">
    <property type="match status" value="1"/>
</dbReference>
<comment type="similarity">
    <text evidence="2 7">Belongs to the peptidase S41B family.</text>
</comment>
<keyword evidence="6 7" id="KW-0720">Serine protease</keyword>
<feature type="chain" id="PRO_5039612883" description="Tricorn protease homolog" evidence="10">
    <location>
        <begin position="22"/>
        <end position="1111"/>
    </location>
</feature>
<accession>A0A9D2AC83</accession>
<dbReference type="InterPro" id="IPR029045">
    <property type="entry name" value="ClpP/crotonase-like_dom_sf"/>
</dbReference>
<feature type="active site" description="Nucleophile" evidence="8">
    <location>
        <position position="1019"/>
    </location>
</feature>
<dbReference type="GO" id="GO:0006508">
    <property type="term" value="P:proteolysis"/>
    <property type="evidence" value="ECO:0007669"/>
    <property type="project" value="UniProtKB-UniRule"/>
</dbReference>
<keyword evidence="5 7" id="KW-0378">Hydrolase</keyword>
<dbReference type="PROSITE" id="PS50106">
    <property type="entry name" value="PDZ"/>
    <property type="match status" value="1"/>
</dbReference>
<dbReference type="PANTHER" id="PTHR43253">
    <property type="entry name" value="TRICORN PROTEASE HOMOLOG 2-RELATED"/>
    <property type="match status" value="1"/>
</dbReference>
<organism evidence="12 13">
    <name type="scientific">Candidatus Odoribacter faecigallinarum</name>
    <dbReference type="NCBI Taxonomy" id="2838706"/>
    <lineage>
        <taxon>Bacteria</taxon>
        <taxon>Pseudomonadati</taxon>
        <taxon>Bacteroidota</taxon>
        <taxon>Bacteroidia</taxon>
        <taxon>Bacteroidales</taxon>
        <taxon>Odoribacteraceae</taxon>
        <taxon>Odoribacter</taxon>
    </lineage>
</organism>
<evidence type="ECO:0000256" key="9">
    <source>
        <dbReference type="SAM" id="MobiDB-lite"/>
    </source>
</evidence>
<dbReference type="GO" id="GO:0005737">
    <property type="term" value="C:cytoplasm"/>
    <property type="evidence" value="ECO:0007669"/>
    <property type="project" value="UniProtKB-SubCell"/>
</dbReference>
<comment type="subcellular location">
    <subcellularLocation>
        <location evidence="1 7">Cytoplasm</location>
    </subcellularLocation>
</comment>
<dbReference type="InterPro" id="IPR012393">
    <property type="entry name" value="Tricorn_protease"/>
</dbReference>
<dbReference type="EC" id="3.4.21.-" evidence="7"/>